<dbReference type="PANTHER" id="PTHR44051:SF8">
    <property type="entry name" value="GLUTATHIONE S-TRANSFERASE GSTA"/>
    <property type="match status" value="1"/>
</dbReference>
<evidence type="ECO:0000259" key="2">
    <source>
        <dbReference type="PROSITE" id="PS50405"/>
    </source>
</evidence>
<dbReference type="Pfam" id="PF13417">
    <property type="entry name" value="GST_N_3"/>
    <property type="match status" value="1"/>
</dbReference>
<evidence type="ECO:0000313" key="3">
    <source>
        <dbReference type="EMBL" id="QEX16238.1"/>
    </source>
</evidence>
<dbReference type="SUPFAM" id="SSF52833">
    <property type="entry name" value="Thioredoxin-like"/>
    <property type="match status" value="1"/>
</dbReference>
<dbReference type="CDD" id="cd00570">
    <property type="entry name" value="GST_N_family"/>
    <property type="match status" value="1"/>
</dbReference>
<dbReference type="SFLD" id="SFLDS00019">
    <property type="entry name" value="Glutathione_Transferase_(cytos"/>
    <property type="match status" value="1"/>
</dbReference>
<dbReference type="KEGG" id="htq:FRZ44_15300"/>
<protein>
    <submittedName>
        <fullName evidence="3">Glutathione S-transferase</fullName>
    </submittedName>
</protein>
<dbReference type="InterPro" id="IPR036282">
    <property type="entry name" value="Glutathione-S-Trfase_C_sf"/>
</dbReference>
<dbReference type="Gene3D" id="3.40.30.10">
    <property type="entry name" value="Glutaredoxin"/>
    <property type="match status" value="1"/>
</dbReference>
<dbReference type="InterPro" id="IPR040079">
    <property type="entry name" value="Glutathione_S-Trfase"/>
</dbReference>
<keyword evidence="4" id="KW-1185">Reference proteome</keyword>
<dbReference type="GO" id="GO:0016740">
    <property type="term" value="F:transferase activity"/>
    <property type="evidence" value="ECO:0007669"/>
    <property type="project" value="UniProtKB-KW"/>
</dbReference>
<feature type="domain" description="GST N-terminal" evidence="1">
    <location>
        <begin position="13"/>
        <end position="95"/>
    </location>
</feature>
<evidence type="ECO:0000313" key="4">
    <source>
        <dbReference type="Proteomes" id="UP000326202"/>
    </source>
</evidence>
<gene>
    <name evidence="3" type="primary">gst10</name>
    <name evidence="3" type="ORF">FRZ44_15300</name>
</gene>
<dbReference type="EMBL" id="CP042906">
    <property type="protein sequence ID" value="QEX16238.1"/>
    <property type="molecule type" value="Genomic_DNA"/>
</dbReference>
<feature type="domain" description="GST C-terminal" evidence="2">
    <location>
        <begin position="101"/>
        <end position="227"/>
    </location>
</feature>
<dbReference type="InterPro" id="IPR010987">
    <property type="entry name" value="Glutathione-S-Trfase_C-like"/>
</dbReference>
<dbReference type="AlphaFoldDB" id="A0A5J6MFL0"/>
<dbReference type="InterPro" id="IPR036249">
    <property type="entry name" value="Thioredoxin-like_sf"/>
</dbReference>
<dbReference type="PANTHER" id="PTHR44051">
    <property type="entry name" value="GLUTATHIONE S-TRANSFERASE-RELATED"/>
    <property type="match status" value="1"/>
</dbReference>
<accession>A0A5J6MFL0</accession>
<sequence length="236" mass="26553">MNRSHPAEGTKPMTLALHLHPLSSYCQKVLIAFYENGAAFEPRLVNLGDPADRKRYLDLWPLGKMPVLRDEARDVTLPESSLIIEYLDRHYPGAQPLIPADPEAALEARLWDRLCDLYIMTPMQKIVGDRIRPAGAQDPHGVADAQATLKTAYGIFEQSLADRIWAGGDRFGIADCAAAPSLFFADTLVPFSATHRNLSAYFERLVSRPSFARVLGEAKPWLQYYPFQDRIPARFR</sequence>
<evidence type="ECO:0000259" key="1">
    <source>
        <dbReference type="PROSITE" id="PS50404"/>
    </source>
</evidence>
<dbReference type="Pfam" id="PF00043">
    <property type="entry name" value="GST_C"/>
    <property type="match status" value="1"/>
</dbReference>
<dbReference type="Proteomes" id="UP000326202">
    <property type="component" value="Chromosome"/>
</dbReference>
<dbReference type="PROSITE" id="PS50404">
    <property type="entry name" value="GST_NTER"/>
    <property type="match status" value="1"/>
</dbReference>
<dbReference type="SFLD" id="SFLDG00358">
    <property type="entry name" value="Main_(cytGST)"/>
    <property type="match status" value="1"/>
</dbReference>
<dbReference type="SUPFAM" id="SSF47616">
    <property type="entry name" value="GST C-terminal domain-like"/>
    <property type="match status" value="1"/>
</dbReference>
<dbReference type="Gene3D" id="1.20.1050.10">
    <property type="match status" value="1"/>
</dbReference>
<proteinExistence type="predicted"/>
<dbReference type="CDD" id="cd00299">
    <property type="entry name" value="GST_C_family"/>
    <property type="match status" value="1"/>
</dbReference>
<organism evidence="3 4">
    <name type="scientific">Hypericibacter terrae</name>
    <dbReference type="NCBI Taxonomy" id="2602015"/>
    <lineage>
        <taxon>Bacteria</taxon>
        <taxon>Pseudomonadati</taxon>
        <taxon>Pseudomonadota</taxon>
        <taxon>Alphaproteobacteria</taxon>
        <taxon>Rhodospirillales</taxon>
        <taxon>Dongiaceae</taxon>
        <taxon>Hypericibacter</taxon>
    </lineage>
</organism>
<dbReference type="PROSITE" id="PS50405">
    <property type="entry name" value="GST_CTER"/>
    <property type="match status" value="1"/>
</dbReference>
<dbReference type="InterPro" id="IPR004046">
    <property type="entry name" value="GST_C"/>
</dbReference>
<dbReference type="InterPro" id="IPR004045">
    <property type="entry name" value="Glutathione_S-Trfase_N"/>
</dbReference>
<keyword evidence="3" id="KW-0808">Transferase</keyword>
<name>A0A5J6MFL0_9PROT</name>
<reference evidence="3 4" key="1">
    <citation type="submission" date="2019-08" db="EMBL/GenBank/DDBJ databases">
        <title>Hyperibacter terrae gen. nov., sp. nov. and Hyperibacter viscosus sp. nov., two new members in the family Rhodospirillaceae isolated from the rhizosphere of Hypericum perforatum.</title>
        <authorList>
            <person name="Noviana Z."/>
        </authorList>
    </citation>
    <scope>NUCLEOTIDE SEQUENCE [LARGE SCALE GENOMIC DNA]</scope>
    <source>
        <strain evidence="3 4">R5913</strain>
    </source>
</reference>